<comment type="caution">
    <text evidence="7">The sequence shown here is derived from an EMBL/GenBank/DDBJ whole genome shotgun (WGS) entry which is preliminary data.</text>
</comment>
<dbReference type="Pfam" id="PF02527">
    <property type="entry name" value="GidB"/>
    <property type="match status" value="1"/>
</dbReference>
<comment type="subcellular location">
    <subcellularLocation>
        <location evidence="6">Cytoplasm</location>
    </subcellularLocation>
</comment>
<dbReference type="InterPro" id="IPR003682">
    <property type="entry name" value="rRNA_ssu_MeTfrase_G"/>
</dbReference>
<evidence type="ECO:0000256" key="6">
    <source>
        <dbReference type="HAMAP-Rule" id="MF_00074"/>
    </source>
</evidence>
<keyword evidence="2 6" id="KW-0698">rRNA processing</keyword>
<sequence>MFNNWNIFDGYKNIKLTEKIKTQLNQYYDFLVAENAKYNLTRIVDQNEVFEKHFLDSLLFTEEFTLNNQVIADIGTGPGFPGVVLKIFFPYLKVTLIESNSKKITFLKQLITLLGLTDVEIANERAEIFSIAQQEKFDLVISRAVAHLDIILEIGVQMLKINGTFILLKGPKAQQEINEMGNKDQKMKLQLIKTQTLEDTGFGIRVNLFYQKISTTPNLYPRKYAQIKKTNAKTK</sequence>
<comment type="caution">
    <text evidence="6">Lacks conserved residue(s) required for the propagation of feature annotation.</text>
</comment>
<dbReference type="GO" id="GO:0005829">
    <property type="term" value="C:cytosol"/>
    <property type="evidence" value="ECO:0007669"/>
    <property type="project" value="TreeGrafter"/>
</dbReference>
<dbReference type="CDD" id="cd02440">
    <property type="entry name" value="AdoMet_MTases"/>
    <property type="match status" value="1"/>
</dbReference>
<organism evidence="7 8">
    <name type="scientific">Williamsoniiplasma lucivorax</name>
    <dbReference type="NCBI Taxonomy" id="209274"/>
    <lineage>
        <taxon>Bacteria</taxon>
        <taxon>Bacillati</taxon>
        <taxon>Mycoplasmatota</taxon>
        <taxon>Mollicutes</taxon>
        <taxon>Entomoplasmatales</taxon>
        <taxon>Williamsoniiplasma</taxon>
    </lineage>
</organism>
<keyword evidence="8" id="KW-1185">Reference proteome</keyword>
<protein>
    <recommendedName>
        <fullName evidence="6">Ribosomal RNA small subunit methyltransferase G</fullName>
        <ecNumber evidence="6">2.1.1.-</ecNumber>
    </recommendedName>
    <alternativeName>
        <fullName evidence="6">16S rRNA 7-methylguanosine methyltransferase</fullName>
        <shortName evidence="6">16S rRNA m7G methyltransferase</shortName>
    </alternativeName>
</protein>
<comment type="similarity">
    <text evidence="6">Belongs to the methyltransferase superfamily. RNA methyltransferase RsmG family.</text>
</comment>
<dbReference type="NCBIfam" id="TIGR00138">
    <property type="entry name" value="rsmG_gidB"/>
    <property type="match status" value="1"/>
</dbReference>
<dbReference type="Proteomes" id="UP000237865">
    <property type="component" value="Unassembled WGS sequence"/>
</dbReference>
<evidence type="ECO:0000313" key="8">
    <source>
        <dbReference type="Proteomes" id="UP000237865"/>
    </source>
</evidence>
<comment type="function">
    <text evidence="6">Specifically methylates the N7 position of a guanine in 16S rRNA.</text>
</comment>
<dbReference type="PIRSF" id="PIRSF003078">
    <property type="entry name" value="GidB"/>
    <property type="match status" value="1"/>
</dbReference>
<proteinExistence type="inferred from homology"/>
<dbReference type="EC" id="2.1.1.-" evidence="6"/>
<feature type="binding site" evidence="6">
    <location>
        <position position="143"/>
    </location>
    <ligand>
        <name>S-adenosyl-L-methionine</name>
        <dbReference type="ChEBI" id="CHEBI:59789"/>
    </ligand>
</feature>
<keyword evidence="1 6" id="KW-0963">Cytoplasm</keyword>
<evidence type="ECO:0000256" key="1">
    <source>
        <dbReference type="ARBA" id="ARBA00022490"/>
    </source>
</evidence>
<evidence type="ECO:0000256" key="3">
    <source>
        <dbReference type="ARBA" id="ARBA00022603"/>
    </source>
</evidence>
<dbReference type="RefSeq" id="WP_028126821.1">
    <property type="nucleotide sequence ID" value="NZ_PHNE01000001.1"/>
</dbReference>
<feature type="binding site" evidence="6">
    <location>
        <begin position="126"/>
        <end position="127"/>
    </location>
    <ligand>
        <name>S-adenosyl-L-methionine</name>
        <dbReference type="ChEBI" id="CHEBI:59789"/>
    </ligand>
</feature>
<dbReference type="PANTHER" id="PTHR31760">
    <property type="entry name" value="S-ADENOSYL-L-METHIONINE-DEPENDENT METHYLTRANSFERASES SUPERFAMILY PROTEIN"/>
    <property type="match status" value="1"/>
</dbReference>
<name>A0A2S5RFE0_9MOLU</name>
<feature type="binding site" evidence="6">
    <location>
        <position position="80"/>
    </location>
    <ligand>
        <name>S-adenosyl-L-methionine</name>
        <dbReference type="ChEBI" id="CHEBI:59789"/>
    </ligand>
</feature>
<dbReference type="EMBL" id="PHNE01000001">
    <property type="protein sequence ID" value="PPE06007.1"/>
    <property type="molecule type" value="Genomic_DNA"/>
</dbReference>
<dbReference type="GO" id="GO:0070043">
    <property type="term" value="F:rRNA (guanine-N7-)-methyltransferase activity"/>
    <property type="evidence" value="ECO:0007669"/>
    <property type="project" value="UniProtKB-UniRule"/>
</dbReference>
<keyword evidence="4 6" id="KW-0808">Transferase</keyword>
<accession>A0A2S5RFE0</accession>
<evidence type="ECO:0000256" key="5">
    <source>
        <dbReference type="ARBA" id="ARBA00022691"/>
    </source>
</evidence>
<feature type="binding site" evidence="6">
    <location>
        <position position="75"/>
    </location>
    <ligand>
        <name>S-adenosyl-L-methionine</name>
        <dbReference type="ChEBI" id="CHEBI:59789"/>
    </ligand>
</feature>
<evidence type="ECO:0000313" key="7">
    <source>
        <dbReference type="EMBL" id="PPE06007.1"/>
    </source>
</evidence>
<reference evidence="7 8" key="1">
    <citation type="submission" date="2017-11" db="EMBL/GenBank/DDBJ databases">
        <title>Genome sequence of Entomoplasma lucivorax PIPN-2 (ATCC 49196).</title>
        <authorList>
            <person name="Lo W.-S."/>
            <person name="Gasparich G.E."/>
            <person name="Kuo C.-H."/>
        </authorList>
    </citation>
    <scope>NUCLEOTIDE SEQUENCE [LARGE SCALE GENOMIC DNA]</scope>
    <source>
        <strain evidence="7 8">PIPN-2</strain>
    </source>
</reference>
<dbReference type="SUPFAM" id="SSF53335">
    <property type="entry name" value="S-adenosyl-L-methionine-dependent methyltransferases"/>
    <property type="match status" value="1"/>
</dbReference>
<evidence type="ECO:0000256" key="2">
    <source>
        <dbReference type="ARBA" id="ARBA00022552"/>
    </source>
</evidence>
<keyword evidence="3 6" id="KW-0489">Methyltransferase</keyword>
<keyword evidence="5 6" id="KW-0949">S-adenosyl-L-methionine</keyword>
<gene>
    <name evidence="6 7" type="primary">rsmG</name>
    <name evidence="7" type="ORF">ELUCI_v1c02980</name>
</gene>
<dbReference type="InterPro" id="IPR029063">
    <property type="entry name" value="SAM-dependent_MTases_sf"/>
</dbReference>
<evidence type="ECO:0000256" key="4">
    <source>
        <dbReference type="ARBA" id="ARBA00022679"/>
    </source>
</evidence>
<dbReference type="STRING" id="1399797.GCA_000518285_01448"/>
<dbReference type="AlphaFoldDB" id="A0A2S5RFE0"/>
<dbReference type="HAMAP" id="MF_00074">
    <property type="entry name" value="16SrRNA_methyltr_G"/>
    <property type="match status" value="1"/>
</dbReference>
<dbReference type="Gene3D" id="3.40.50.150">
    <property type="entry name" value="Vaccinia Virus protein VP39"/>
    <property type="match status" value="1"/>
</dbReference>
<dbReference type="PANTHER" id="PTHR31760:SF0">
    <property type="entry name" value="S-ADENOSYL-L-METHIONINE-DEPENDENT METHYLTRANSFERASES SUPERFAMILY PROTEIN"/>
    <property type="match status" value="1"/>
</dbReference>